<protein>
    <submittedName>
        <fullName evidence="1">Uncharacterized protein</fullName>
    </submittedName>
</protein>
<name>A0A2K3JZ13_TRIPR</name>
<evidence type="ECO:0000313" key="2">
    <source>
        <dbReference type="Proteomes" id="UP000236291"/>
    </source>
</evidence>
<reference evidence="1 2" key="2">
    <citation type="journal article" date="2017" name="Front. Plant Sci.">
        <title>Gene Classification and Mining of Molecular Markers Useful in Red Clover (Trifolium pratense) Breeding.</title>
        <authorList>
            <person name="Istvanek J."/>
            <person name="Dluhosova J."/>
            <person name="Dluhos P."/>
            <person name="Patkova L."/>
            <person name="Nedelnik J."/>
            <person name="Repkova J."/>
        </authorList>
    </citation>
    <scope>NUCLEOTIDE SEQUENCE [LARGE SCALE GENOMIC DNA]</scope>
    <source>
        <strain evidence="2">cv. Tatra</strain>
        <tissue evidence="1">Young leaves</tissue>
    </source>
</reference>
<proteinExistence type="predicted"/>
<sequence>MMRDDREGRIASIEMLTTRTSISEGEIDDFARSFAMLSLKNSSISEIPSFNVGDPSRPSKMFLGA</sequence>
<dbReference type="Proteomes" id="UP000236291">
    <property type="component" value="Unassembled WGS sequence"/>
</dbReference>
<evidence type="ECO:0000313" key="1">
    <source>
        <dbReference type="EMBL" id="PNX59248.1"/>
    </source>
</evidence>
<comment type="caution">
    <text evidence="1">The sequence shown here is derived from an EMBL/GenBank/DDBJ whole genome shotgun (WGS) entry which is preliminary data.</text>
</comment>
<accession>A0A2K3JZ13</accession>
<dbReference type="AlphaFoldDB" id="A0A2K3JZ13"/>
<dbReference type="EMBL" id="ASHM01080301">
    <property type="protein sequence ID" value="PNX59248.1"/>
    <property type="molecule type" value="Genomic_DNA"/>
</dbReference>
<reference evidence="1 2" key="1">
    <citation type="journal article" date="2014" name="Am. J. Bot.">
        <title>Genome assembly and annotation for red clover (Trifolium pratense; Fabaceae).</title>
        <authorList>
            <person name="Istvanek J."/>
            <person name="Jaros M."/>
            <person name="Krenek A."/>
            <person name="Repkova J."/>
        </authorList>
    </citation>
    <scope>NUCLEOTIDE SEQUENCE [LARGE SCALE GENOMIC DNA]</scope>
    <source>
        <strain evidence="2">cv. Tatra</strain>
        <tissue evidence="1">Young leaves</tissue>
    </source>
</reference>
<gene>
    <name evidence="1" type="ORF">L195_g051321</name>
</gene>
<organism evidence="1 2">
    <name type="scientific">Trifolium pratense</name>
    <name type="common">Red clover</name>
    <dbReference type="NCBI Taxonomy" id="57577"/>
    <lineage>
        <taxon>Eukaryota</taxon>
        <taxon>Viridiplantae</taxon>
        <taxon>Streptophyta</taxon>
        <taxon>Embryophyta</taxon>
        <taxon>Tracheophyta</taxon>
        <taxon>Spermatophyta</taxon>
        <taxon>Magnoliopsida</taxon>
        <taxon>eudicotyledons</taxon>
        <taxon>Gunneridae</taxon>
        <taxon>Pentapetalae</taxon>
        <taxon>rosids</taxon>
        <taxon>fabids</taxon>
        <taxon>Fabales</taxon>
        <taxon>Fabaceae</taxon>
        <taxon>Papilionoideae</taxon>
        <taxon>50 kb inversion clade</taxon>
        <taxon>NPAAA clade</taxon>
        <taxon>Hologalegina</taxon>
        <taxon>IRL clade</taxon>
        <taxon>Trifolieae</taxon>
        <taxon>Trifolium</taxon>
    </lineage>
</organism>